<evidence type="ECO:0000313" key="3">
    <source>
        <dbReference type="Proteomes" id="UP000009172"/>
    </source>
</evidence>
<organism evidence="2 3">
    <name type="scientific">Trichophyton tonsurans (strain CBS 112818)</name>
    <name type="common">Scalp ringworm fungus</name>
    <dbReference type="NCBI Taxonomy" id="647933"/>
    <lineage>
        <taxon>Eukaryota</taxon>
        <taxon>Fungi</taxon>
        <taxon>Dikarya</taxon>
        <taxon>Ascomycota</taxon>
        <taxon>Pezizomycotina</taxon>
        <taxon>Eurotiomycetes</taxon>
        <taxon>Eurotiomycetidae</taxon>
        <taxon>Onygenales</taxon>
        <taxon>Arthrodermataceae</taxon>
        <taxon>Trichophyton</taxon>
    </lineage>
</organism>
<evidence type="ECO:0000256" key="1">
    <source>
        <dbReference type="SAM" id="MobiDB-lite"/>
    </source>
</evidence>
<gene>
    <name evidence="2" type="ORF">TESG_06835</name>
</gene>
<protein>
    <submittedName>
        <fullName evidence="2">Uncharacterized protein</fullName>
    </submittedName>
</protein>
<feature type="region of interest" description="Disordered" evidence="1">
    <location>
        <begin position="118"/>
        <end position="138"/>
    </location>
</feature>
<keyword evidence="3" id="KW-1185">Reference proteome</keyword>
<dbReference type="EMBL" id="GG698523">
    <property type="protein sequence ID" value="EGD99569.1"/>
    <property type="molecule type" value="Genomic_DNA"/>
</dbReference>
<dbReference type="AlphaFoldDB" id="F2S7M0"/>
<feature type="compositionally biased region" description="Polar residues" evidence="1">
    <location>
        <begin position="11"/>
        <end position="23"/>
    </location>
</feature>
<evidence type="ECO:0000313" key="2">
    <source>
        <dbReference type="EMBL" id="EGD99569.1"/>
    </source>
</evidence>
<proteinExistence type="predicted"/>
<accession>F2S7M0</accession>
<sequence>MATFSPRLSPLTKTRSTRPNSELGSWPKYREMRLFIETRGCSVGWIKHNRPIELAEGCLVYEGAGPSGRVRTHTSRFDERKATSLAGGRDGFKRKRYRARQQAAAVFWQKMQVVKVKEEEEEEEEHTDTAGQTTVMGGRRAEKRCLSPCGIAPLQPAGASIALPV</sequence>
<feature type="region of interest" description="Disordered" evidence="1">
    <location>
        <begin position="1"/>
        <end position="23"/>
    </location>
</feature>
<reference evidence="3" key="1">
    <citation type="journal article" date="2012" name="MBio">
        <title>Comparative genome analysis of Trichophyton rubrum and related dermatophytes reveals candidate genes involved in infection.</title>
        <authorList>
            <person name="Martinez D.A."/>
            <person name="Oliver B.G."/>
            <person name="Graeser Y."/>
            <person name="Goldberg J.M."/>
            <person name="Li W."/>
            <person name="Martinez-Rossi N.M."/>
            <person name="Monod M."/>
            <person name="Shelest E."/>
            <person name="Barton R.C."/>
            <person name="Birch E."/>
            <person name="Brakhage A.A."/>
            <person name="Chen Z."/>
            <person name="Gurr S.J."/>
            <person name="Heiman D."/>
            <person name="Heitman J."/>
            <person name="Kosti I."/>
            <person name="Rossi A."/>
            <person name="Saif S."/>
            <person name="Samalova M."/>
            <person name="Saunders C.W."/>
            <person name="Shea T."/>
            <person name="Summerbell R.C."/>
            <person name="Xu J."/>
            <person name="Young S."/>
            <person name="Zeng Q."/>
            <person name="Birren B.W."/>
            <person name="Cuomo C.A."/>
            <person name="White T.C."/>
        </authorList>
    </citation>
    <scope>NUCLEOTIDE SEQUENCE [LARGE SCALE GENOMIC DNA]</scope>
    <source>
        <strain evidence="3">CBS 112818</strain>
    </source>
</reference>
<dbReference type="Proteomes" id="UP000009172">
    <property type="component" value="Unassembled WGS sequence"/>
</dbReference>
<name>F2S7M0_TRIT1</name>
<dbReference type="HOGENOM" id="CLU_1620245_0_0_1"/>